<dbReference type="Proteomes" id="UP001063166">
    <property type="component" value="Unassembled WGS sequence"/>
</dbReference>
<dbReference type="OrthoDB" id="203724at2759"/>
<dbReference type="InterPro" id="IPR024420">
    <property type="entry name" value="TRAPP_III_complex_Trs85"/>
</dbReference>
<proteinExistence type="predicted"/>
<reference evidence="2" key="1">
    <citation type="submission" date="2022-07" db="EMBL/GenBank/DDBJ databases">
        <title>The genome of Lyophyllum shimeji provides insight into the initial evolution of ectomycorrhizal fungal genome.</title>
        <authorList>
            <person name="Kobayashi Y."/>
            <person name="Shibata T."/>
            <person name="Hirakawa H."/>
            <person name="Shigenobu S."/>
            <person name="Nishiyama T."/>
            <person name="Yamada A."/>
            <person name="Hasebe M."/>
            <person name="Kawaguchi M."/>
        </authorList>
    </citation>
    <scope>NUCLEOTIDE SEQUENCE</scope>
    <source>
        <strain evidence="2">AT787</strain>
    </source>
</reference>
<dbReference type="Pfam" id="PF12739">
    <property type="entry name" value="TRAPPC-Trs85"/>
    <property type="match status" value="1"/>
</dbReference>
<evidence type="ECO:0000313" key="3">
    <source>
        <dbReference type="Proteomes" id="UP001063166"/>
    </source>
</evidence>
<dbReference type="PANTHER" id="PTHR12975">
    <property type="entry name" value="TRANSPORT PROTEIN TRAPP"/>
    <property type="match status" value="1"/>
</dbReference>
<feature type="compositionally biased region" description="Pro residues" evidence="1">
    <location>
        <begin position="225"/>
        <end position="252"/>
    </location>
</feature>
<feature type="region of interest" description="Disordered" evidence="1">
    <location>
        <begin position="225"/>
        <end position="262"/>
    </location>
</feature>
<feature type="region of interest" description="Disordered" evidence="1">
    <location>
        <begin position="322"/>
        <end position="368"/>
    </location>
</feature>
<dbReference type="PANTHER" id="PTHR12975:SF6">
    <property type="entry name" value="TRAFFICKING PROTEIN PARTICLE COMPLEX SUBUNIT 8"/>
    <property type="match status" value="1"/>
</dbReference>
<accession>A0A9P3PIL7</accession>
<evidence type="ECO:0000256" key="1">
    <source>
        <dbReference type="SAM" id="MobiDB-lite"/>
    </source>
</evidence>
<keyword evidence="3" id="KW-1185">Reference proteome</keyword>
<protein>
    <submittedName>
        <fullName evidence="2">ER-Golgi trafficking TRAPP I complex 85 kDa subunit</fullName>
    </submittedName>
</protein>
<organism evidence="2 3">
    <name type="scientific">Lyophyllum shimeji</name>
    <name type="common">Hon-shimeji</name>
    <name type="synonym">Tricholoma shimeji</name>
    <dbReference type="NCBI Taxonomy" id="47721"/>
    <lineage>
        <taxon>Eukaryota</taxon>
        <taxon>Fungi</taxon>
        <taxon>Dikarya</taxon>
        <taxon>Basidiomycota</taxon>
        <taxon>Agaricomycotina</taxon>
        <taxon>Agaricomycetes</taxon>
        <taxon>Agaricomycetidae</taxon>
        <taxon>Agaricales</taxon>
        <taxon>Tricholomatineae</taxon>
        <taxon>Lyophyllaceae</taxon>
        <taxon>Lyophyllum</taxon>
    </lineage>
</organism>
<evidence type="ECO:0000313" key="2">
    <source>
        <dbReference type="EMBL" id="GLB36017.1"/>
    </source>
</evidence>
<name>A0A9P3PIL7_LYOSH</name>
<comment type="caution">
    <text evidence="2">The sequence shown here is derived from an EMBL/GenBank/DDBJ whole genome shotgun (WGS) entry which is preliminary data.</text>
</comment>
<gene>
    <name evidence="2" type="ORF">LshimejAT787_0303050</name>
</gene>
<sequence length="1340" mass="148381">MPPPLPFSLSPHICILPSQDLTELLASSSLPSLPHILQSFSPLPQVTTRTTALVSVPHTSFALRFSDLVEIETACREDEEQRAVRTIDWIGARINRRCAKWMEDVEKLNDRDAHRTPWWDELRRCTEGDHVPSKTEAWNHPVAIILAVSTTAPNPLQAITALHSRALELPSWVDPNILRYTLIIHPENSPLSDEEAGALFNAVKKQFGLHSYLLPLALPTPPPPPVPVPAPIPRLSPPPPSESPSPRPPVPTPAIAGFPAEPSGLHTLRMAEKDIQQTARFAREFLVMSLLPWMEKCAVEWNENFTSTRRLPSRLFSSTRRLFGSPSPSPAPTHNPSSSVSSLPSRSSTLPPVPGSSSPSAPPPSQHRRLAEFSTILGDLKLAVTVWEALRKEGKGGSDILPLLLSPSPAVPLHASSALSGLHIQSADPRPLEQLTALKYAVRWEAGISASDFLSYPLEGERWLVWAAGNSEEPPSALLLAHAALLSSGKSARRRAALWYLSAANRLEKCGIKPLTMFFLRRAHELYKERPQKLLSPSFWDAEGQSPLDVHGIDAIMSGIEHPLGRLLYTTGDVAGAVRYFLGLLRGSSGFPSPVVPIPFSNGFVSEGTKFPGTDKVFLDDFRVAYAHFKATSTESHQLGDLKLPFTFCLTRQTRLRLPSDIQKGSRSLWETREEQWKTFSKSLGRKEGLSSNGKASVDETFWIDLVLQNPLDTDVNLSNLTVLVEDSRAKEPSSSAAFAEVETISDVLLGPKESRMVPIGVKSTRAGSLVITHATYDFLSLLPCSESLASRGRRLHDTPPQRQKPTYAPDRIIKVEVEEVPHKLLVDFVDNERLVLVQGERKRLKLWFSNAGSRLIREAWMVSGPEDGIWLGSDEKSGSIDIPEAPEVIRSLNSLSPEKPHRIQLSESGAFNPGDSLELAVQLHAESVGDQELHLLFVYREEESEQYRTARVSRYYEVHKLLETSVTARPCQSLDYAFLVQLEILSVFLSSEVHLTQVTGVSPTWKCSPIAEHELGSLPPFQASHLLFGTSQWDASPGSQETLDFVTKKLNAILNGKTVEASEPPPIDLLCSHMSETTQSLARPSTLALLHRSKRTITSRAIAQSHPHIPSLSYPYIFPLYNPAAIDFLVFWEIPSHRRSGHITVSGLALGAGHAALGDIIQEAEGAKVKRSMYAETQREKAEVLDAIRNTEWNTEVNPLVLLVQEPATLHHDFSHGPRRIPITLTIRNYSLSHKSRYVLRLNPNVPPNSATLTRLPPPYTGRLTFRGILGPAQTTIVRPELWITRPGTYGLGGWSLETYVLERSSLANGVEARVRRRYQQESPLEDRSSLVVCDIWSP</sequence>
<feature type="compositionally biased region" description="Low complexity" evidence="1">
    <location>
        <begin position="336"/>
        <end position="359"/>
    </location>
</feature>
<dbReference type="GO" id="GO:1990072">
    <property type="term" value="C:TRAPPIII protein complex"/>
    <property type="evidence" value="ECO:0007669"/>
    <property type="project" value="TreeGrafter"/>
</dbReference>
<dbReference type="EMBL" id="BRPK01000003">
    <property type="protein sequence ID" value="GLB36017.1"/>
    <property type="molecule type" value="Genomic_DNA"/>
</dbReference>